<reference evidence="3 4" key="1">
    <citation type="journal article" date="2015" name="Genome Biol.">
        <title>Comparative genomics of Steinernema reveals deeply conserved gene regulatory networks.</title>
        <authorList>
            <person name="Dillman A.R."/>
            <person name="Macchietto M."/>
            <person name="Porter C.F."/>
            <person name="Rogers A."/>
            <person name="Williams B."/>
            <person name="Antoshechkin I."/>
            <person name="Lee M.M."/>
            <person name="Goodwin Z."/>
            <person name="Lu X."/>
            <person name="Lewis E.E."/>
            <person name="Goodrich-Blair H."/>
            <person name="Stock S.P."/>
            <person name="Adams B.J."/>
            <person name="Sternberg P.W."/>
            <person name="Mortazavi A."/>
        </authorList>
    </citation>
    <scope>NUCLEOTIDE SEQUENCE [LARGE SCALE GENOMIC DNA]</scope>
    <source>
        <strain evidence="3 4">ALL</strain>
    </source>
</reference>
<name>A0A4U5LX32_STECR</name>
<dbReference type="InterPro" id="IPR005225">
    <property type="entry name" value="Small_GTP-bd"/>
</dbReference>
<dbReference type="NCBIfam" id="TIGR00231">
    <property type="entry name" value="small_GTP"/>
    <property type="match status" value="1"/>
</dbReference>
<dbReference type="SUPFAM" id="SSF52540">
    <property type="entry name" value="P-loop containing nucleoside triphosphate hydrolases"/>
    <property type="match status" value="1"/>
</dbReference>
<dbReference type="EMBL" id="AZBU02000011">
    <property type="protein sequence ID" value="TKR60784.1"/>
    <property type="molecule type" value="Genomic_DNA"/>
</dbReference>
<keyword evidence="2" id="KW-0342">GTP-binding</keyword>
<keyword evidence="1" id="KW-0547">Nucleotide-binding</keyword>
<dbReference type="Pfam" id="PF00071">
    <property type="entry name" value="Ras"/>
    <property type="match status" value="1"/>
</dbReference>
<evidence type="ECO:0000313" key="4">
    <source>
        <dbReference type="Proteomes" id="UP000298663"/>
    </source>
</evidence>
<dbReference type="FunFam" id="3.40.50.300:FF:001447">
    <property type="entry name" value="Ras-related protein Rab-1B"/>
    <property type="match status" value="1"/>
</dbReference>
<dbReference type="GO" id="GO:0005525">
    <property type="term" value="F:GTP binding"/>
    <property type="evidence" value="ECO:0007669"/>
    <property type="project" value="UniProtKB-KW"/>
</dbReference>
<dbReference type="PRINTS" id="PR00449">
    <property type="entry name" value="RASTRNSFRMNG"/>
</dbReference>
<dbReference type="InterPro" id="IPR050227">
    <property type="entry name" value="Rab"/>
</dbReference>
<dbReference type="InterPro" id="IPR001806">
    <property type="entry name" value="Small_GTPase"/>
</dbReference>
<sequence>MATTMNPENDSLFKLLLIGDLGVGKSCLLLRFVDDKYTESPVSTIGVDSKIRTIELEDKVIKLHIWDTAGQERHHRWLPPNYYHGAHGIIVVYDITNQESFNNVKQLGLRIRSTGEAPESL</sequence>
<dbReference type="PROSITE" id="PS51421">
    <property type="entry name" value="RAS"/>
    <property type="match status" value="1"/>
</dbReference>
<dbReference type="SMART" id="SM00175">
    <property type="entry name" value="RAB"/>
    <property type="match status" value="1"/>
</dbReference>
<evidence type="ECO:0000313" key="3">
    <source>
        <dbReference type="EMBL" id="TKR60784.1"/>
    </source>
</evidence>
<dbReference type="PANTHER" id="PTHR47977">
    <property type="entry name" value="RAS-RELATED PROTEIN RAB"/>
    <property type="match status" value="1"/>
</dbReference>
<accession>A0A4U5LX32</accession>
<evidence type="ECO:0000256" key="2">
    <source>
        <dbReference type="ARBA" id="ARBA00023134"/>
    </source>
</evidence>
<dbReference type="SMART" id="SM00173">
    <property type="entry name" value="RAS"/>
    <property type="match status" value="1"/>
</dbReference>
<dbReference type="InterPro" id="IPR027417">
    <property type="entry name" value="P-loop_NTPase"/>
</dbReference>
<reference evidence="3 4" key="2">
    <citation type="journal article" date="2019" name="G3 (Bethesda)">
        <title>Hybrid Assembly of the Genome of the Entomopathogenic Nematode Steinernema carpocapsae Identifies the X-Chromosome.</title>
        <authorList>
            <person name="Serra L."/>
            <person name="Macchietto M."/>
            <person name="Macias-Munoz A."/>
            <person name="McGill C.J."/>
            <person name="Rodriguez I.M."/>
            <person name="Rodriguez B."/>
            <person name="Murad R."/>
            <person name="Mortazavi A."/>
        </authorList>
    </citation>
    <scope>NUCLEOTIDE SEQUENCE [LARGE SCALE GENOMIC DNA]</scope>
    <source>
        <strain evidence="3 4">ALL</strain>
    </source>
</reference>
<dbReference type="PROSITE" id="PS51419">
    <property type="entry name" value="RAB"/>
    <property type="match status" value="1"/>
</dbReference>
<gene>
    <name evidence="3" type="ORF">L596_027979</name>
</gene>
<dbReference type="AlphaFoldDB" id="A0A4U5LX32"/>
<dbReference type="SMART" id="SM00174">
    <property type="entry name" value="RHO"/>
    <property type="match status" value="1"/>
</dbReference>
<comment type="caution">
    <text evidence="3">The sequence shown here is derived from an EMBL/GenBank/DDBJ whole genome shotgun (WGS) entry which is preliminary data.</text>
</comment>
<dbReference type="Gene3D" id="3.40.50.300">
    <property type="entry name" value="P-loop containing nucleotide triphosphate hydrolases"/>
    <property type="match status" value="1"/>
</dbReference>
<dbReference type="STRING" id="34508.A0A4U5LX32"/>
<dbReference type="OrthoDB" id="9989112at2759"/>
<proteinExistence type="predicted"/>
<dbReference type="GO" id="GO:0003924">
    <property type="term" value="F:GTPase activity"/>
    <property type="evidence" value="ECO:0007669"/>
    <property type="project" value="InterPro"/>
</dbReference>
<dbReference type="Proteomes" id="UP000298663">
    <property type="component" value="Unassembled WGS sequence"/>
</dbReference>
<evidence type="ECO:0000256" key="1">
    <source>
        <dbReference type="ARBA" id="ARBA00022741"/>
    </source>
</evidence>
<protein>
    <submittedName>
        <fullName evidence="3">Uncharacterized protein</fullName>
    </submittedName>
</protein>
<organism evidence="3 4">
    <name type="scientific">Steinernema carpocapsae</name>
    <name type="common">Entomopathogenic nematode</name>
    <dbReference type="NCBI Taxonomy" id="34508"/>
    <lineage>
        <taxon>Eukaryota</taxon>
        <taxon>Metazoa</taxon>
        <taxon>Ecdysozoa</taxon>
        <taxon>Nematoda</taxon>
        <taxon>Chromadorea</taxon>
        <taxon>Rhabditida</taxon>
        <taxon>Tylenchina</taxon>
        <taxon>Panagrolaimomorpha</taxon>
        <taxon>Strongyloidoidea</taxon>
        <taxon>Steinernematidae</taxon>
        <taxon>Steinernema</taxon>
    </lineage>
</organism>
<keyword evidence="4" id="KW-1185">Reference proteome</keyword>